<dbReference type="Gene3D" id="3.30.540.10">
    <property type="entry name" value="Fructose-1,6-Bisphosphatase, subunit A, domain 1"/>
    <property type="match status" value="1"/>
</dbReference>
<dbReference type="GO" id="GO:0008441">
    <property type="term" value="F:3'(2'),5'-bisphosphate nucleotidase activity"/>
    <property type="evidence" value="ECO:0007669"/>
    <property type="project" value="TreeGrafter"/>
</dbReference>
<comment type="similarity">
    <text evidence="2">Belongs to the inositol monophosphatase superfamily.</text>
</comment>
<dbReference type="InterPro" id="IPR051090">
    <property type="entry name" value="Inositol_monoP_superfamily"/>
</dbReference>
<comment type="cofactor">
    <cofactor evidence="1">
        <name>Mg(2+)</name>
        <dbReference type="ChEBI" id="CHEBI:18420"/>
    </cofactor>
</comment>
<proteinExistence type="inferred from homology"/>
<organism evidence="6 7">
    <name type="scientific">Thlaspi arvense</name>
    <name type="common">Field penny-cress</name>
    <dbReference type="NCBI Taxonomy" id="13288"/>
    <lineage>
        <taxon>Eukaryota</taxon>
        <taxon>Viridiplantae</taxon>
        <taxon>Streptophyta</taxon>
        <taxon>Embryophyta</taxon>
        <taxon>Tracheophyta</taxon>
        <taxon>Spermatophyta</taxon>
        <taxon>Magnoliopsida</taxon>
        <taxon>eudicotyledons</taxon>
        <taxon>Gunneridae</taxon>
        <taxon>Pentapetalae</taxon>
        <taxon>rosids</taxon>
        <taxon>malvids</taxon>
        <taxon>Brassicales</taxon>
        <taxon>Brassicaceae</taxon>
        <taxon>Thlaspideae</taxon>
        <taxon>Thlaspi</taxon>
    </lineage>
</organism>
<evidence type="ECO:0000256" key="5">
    <source>
        <dbReference type="ARBA" id="ARBA00022842"/>
    </source>
</evidence>
<dbReference type="GO" id="GO:0000103">
    <property type="term" value="P:sulfate assimilation"/>
    <property type="evidence" value="ECO:0007669"/>
    <property type="project" value="TreeGrafter"/>
</dbReference>
<sequence length="135" mass="15159">RPNINQLPDRLHRISESGLWGELAISAVERPSQFSAARFLRPHPPPTQLHHFSRPLTFAVRSSLPFSEQNAKHHKELVAALDVVKRACHLCVDVKKSLFSGDGSVLEKNDQTPVTIADFGVQALAFHFNLMFIQK</sequence>
<keyword evidence="5" id="KW-0460">Magnesium</keyword>
<dbReference type="GO" id="GO:0046872">
    <property type="term" value="F:metal ion binding"/>
    <property type="evidence" value="ECO:0007669"/>
    <property type="project" value="UniProtKB-KW"/>
</dbReference>
<gene>
    <name evidence="6" type="ORF">TAV2_LOCUS4566</name>
</gene>
<dbReference type="Proteomes" id="UP000836841">
    <property type="component" value="Unassembled WGS sequence"/>
</dbReference>
<dbReference type="SUPFAM" id="SSF56655">
    <property type="entry name" value="Carbohydrate phosphatase"/>
    <property type="match status" value="1"/>
</dbReference>
<dbReference type="PANTHER" id="PTHR43200:SF4">
    <property type="entry name" value="PAP-SPECIFIC PHOSPHATASE, MITOCHONDRIAL-RELATED"/>
    <property type="match status" value="1"/>
</dbReference>
<evidence type="ECO:0000256" key="4">
    <source>
        <dbReference type="ARBA" id="ARBA00022801"/>
    </source>
</evidence>
<dbReference type="PANTHER" id="PTHR43200">
    <property type="entry name" value="PHOSPHATASE"/>
    <property type="match status" value="1"/>
</dbReference>
<accession>A0AAU9RHE5</accession>
<evidence type="ECO:0000256" key="1">
    <source>
        <dbReference type="ARBA" id="ARBA00001946"/>
    </source>
</evidence>
<evidence type="ECO:0000256" key="3">
    <source>
        <dbReference type="ARBA" id="ARBA00022723"/>
    </source>
</evidence>
<evidence type="ECO:0000313" key="7">
    <source>
        <dbReference type="Proteomes" id="UP000836841"/>
    </source>
</evidence>
<evidence type="ECO:0000313" key="6">
    <source>
        <dbReference type="EMBL" id="CAH2041870.1"/>
    </source>
</evidence>
<reference evidence="6 7" key="1">
    <citation type="submission" date="2022-03" db="EMBL/GenBank/DDBJ databases">
        <authorList>
            <person name="Nunn A."/>
            <person name="Chopra R."/>
            <person name="Nunn A."/>
            <person name="Contreras Garrido A."/>
        </authorList>
    </citation>
    <scope>NUCLEOTIDE SEQUENCE [LARGE SCALE GENOMIC DNA]</scope>
</reference>
<keyword evidence="3" id="KW-0479">Metal-binding</keyword>
<protein>
    <submittedName>
        <fullName evidence="6">Uncharacterized protein</fullName>
    </submittedName>
</protein>
<evidence type="ECO:0000256" key="2">
    <source>
        <dbReference type="ARBA" id="ARBA00009759"/>
    </source>
</evidence>
<feature type="non-terminal residue" evidence="6">
    <location>
        <position position="1"/>
    </location>
</feature>
<name>A0AAU9RHE5_THLAR</name>
<dbReference type="EMBL" id="CAJVSB020000135">
    <property type="protein sequence ID" value="CAH2041870.1"/>
    <property type="molecule type" value="Genomic_DNA"/>
</dbReference>
<keyword evidence="7" id="KW-1185">Reference proteome</keyword>
<dbReference type="AlphaFoldDB" id="A0AAU9RHE5"/>
<keyword evidence="4" id="KW-0378">Hydrolase</keyword>
<comment type="caution">
    <text evidence="6">The sequence shown here is derived from an EMBL/GenBank/DDBJ whole genome shotgun (WGS) entry which is preliminary data.</text>
</comment>